<gene>
    <name evidence="2" type="ORF">B0I03_104202</name>
</gene>
<evidence type="ECO:0000313" key="3">
    <source>
        <dbReference type="Proteomes" id="UP000249620"/>
    </source>
</evidence>
<dbReference type="RefSeq" id="WP_111566891.1">
    <property type="nucleotide sequence ID" value="NZ_QLMI01000004.1"/>
</dbReference>
<keyword evidence="1" id="KW-0472">Membrane</keyword>
<dbReference type="OrthoDB" id="599464at2"/>
<dbReference type="Proteomes" id="UP000249620">
    <property type="component" value="Unassembled WGS sequence"/>
</dbReference>
<keyword evidence="1" id="KW-1133">Transmembrane helix</keyword>
<organism evidence="2 3">
    <name type="scientific">Flavobacterium aquaticum</name>
    <dbReference type="NCBI Taxonomy" id="1236486"/>
    <lineage>
        <taxon>Bacteria</taxon>
        <taxon>Pseudomonadati</taxon>
        <taxon>Bacteroidota</taxon>
        <taxon>Flavobacteriia</taxon>
        <taxon>Flavobacteriales</taxon>
        <taxon>Flavobacteriaceae</taxon>
        <taxon>Flavobacterium</taxon>
    </lineage>
</organism>
<keyword evidence="3" id="KW-1185">Reference proteome</keyword>
<keyword evidence="1" id="KW-0812">Transmembrane</keyword>
<proteinExistence type="predicted"/>
<dbReference type="EMBL" id="QLMI01000004">
    <property type="protein sequence ID" value="RAK22676.1"/>
    <property type="molecule type" value="Genomic_DNA"/>
</dbReference>
<reference evidence="2 3" key="1">
    <citation type="submission" date="2018-06" db="EMBL/GenBank/DDBJ databases">
        <title>Genomic Encyclopedia of Type Strains, Phase III (KMG-III): the genomes of soil and plant-associated and newly described type strains.</title>
        <authorList>
            <person name="Whitman W."/>
        </authorList>
    </citation>
    <scope>NUCLEOTIDE SEQUENCE [LARGE SCALE GENOMIC DNA]</scope>
    <source>
        <strain evidence="2 3">CGMCC 1.12398</strain>
    </source>
</reference>
<evidence type="ECO:0000256" key="1">
    <source>
        <dbReference type="SAM" id="Phobius"/>
    </source>
</evidence>
<protein>
    <submittedName>
        <fullName evidence="2">Gliding motility-associated-like protein</fullName>
    </submittedName>
</protein>
<comment type="caution">
    <text evidence="2">The sequence shown here is derived from an EMBL/GenBank/DDBJ whole genome shotgun (WGS) entry which is preliminary data.</text>
</comment>
<sequence>MNTKLYIKWFEIVKGFLFFFLVFFSPAIYSQCTNGSVRPADNFTYTLWSPRCLNGTDGEIRLSNISSTEGANDFTNQAYQVRILSGPGGARNFPVSLNSSTYTITGLAAGTYIVDIIDSCGGNSSDKTIVVPNGLNNATIVSTSIVHVDRKTGVNSSACGDVLKFRIKTTSGTTSGSVTYNFTNTLGQSISVVNTIPQSAVSNIRNFLTDFELPISFFNNTNINYSAYNDCGSVRGGSLSLPTVQEFFFDTPRIQTFPDPSNPCAVGYDVKMFRNNLVNPVYVEVEDVNNPGQPVVNIFGNTIVGHHFDMSHYNSVSQGASMAIGLGLRYGVSYKITLTDACGFTTQKEIRQDIAPFQPEISCTTSARDGSVFFDDVCFLNFNEMPVSSMATGPLTITVNSGPSNYNTQFDSGVTINSNQIQYPFSMQLNNPFATSLLANGGAKSFPPGNYNFTVTDACGKTKTFDFEANCTRSTEMSYELGNCGEVQSTVLVSMKVPVGIQGTFVAVYKSDGTILNSGDINSSAPFFFSSVGGGTINFQVPINQTYVIRFGGVTGLNNKVQPVQFGGVNGLPRLTDGFLYEYTFNTTIQTFTFESIVACETTVNMVATGGRAPYTYALYDASGNQQIFNYQSSSVFSGLQAGSTYLAKTMDACGREFAQSFYVYNAPNPTVSIASSVGCNGTLASVLMSNLPSQWKIQEIVSGTQYQGTTSTFLIENLGVGNYQFVCTDLTTQCANQQQIAVEIVAPTCPVASDDVLVYAPNSQITINAYQNDNVGAAVNPTRIRFLEPTNAQNKEYCLENNLIAFDMPNEGRWSIDIVSGLIRFVPQTTFFGNPTSVTYFIRDFNENISNEATISFDLLPVTQSDLSNYVIGQAVTMNLIQNDTIGDAVNPTTIEFANPTTPNTTVNLNGASIIMQVSGEGIWNLSTVNGEVSFTPEATFTGTPSIQSYRVQDFQGNWSNVSEIQLSYNCVVDVVCPVFLDEIVSCASEIPSATQLTIAAFEQLGIHPGEIIGEECSNVVITASNTGDTGCGGVVVRTYTITFYDPQNRNSQAVLNSFSCNQTFFIQDNENPTILTQIPSSLTLSSIDSLPTYTIEATDNCTSMVAITYEEEVILGTCSSNSEIIRYWLATDSCGNVAELTQHVYIQDTTIPEFTTSLEALVYSDCESVPSIPEVVAVDNSNTVSITYEETQEAGDCSSQSKIFRKWTAMDACGNVAYLNQEVVLNCGVKIYNALTPNGDGKNDFLYLEGIECYPNNKVEIFNRYGAKVYETSSYDNVTNVFKGASDSSLNVSNGALPQGTYFYVISYDYIINNINDLKNVQKTGYLYIASN</sequence>
<accession>A0A327YQS8</accession>
<evidence type="ECO:0000313" key="2">
    <source>
        <dbReference type="EMBL" id="RAK22676.1"/>
    </source>
</evidence>
<dbReference type="NCBIfam" id="TIGR04131">
    <property type="entry name" value="Bac_Flav_CTERM"/>
    <property type="match status" value="1"/>
</dbReference>
<dbReference type="Pfam" id="PF13585">
    <property type="entry name" value="CHU_C"/>
    <property type="match status" value="1"/>
</dbReference>
<feature type="transmembrane region" description="Helical" evidence="1">
    <location>
        <begin position="12"/>
        <end position="29"/>
    </location>
</feature>
<name>A0A327YQS8_9FLAO</name>
<dbReference type="InterPro" id="IPR026341">
    <property type="entry name" value="T9SS_type_B"/>
</dbReference>